<comment type="caution">
    <text evidence="2">The sequence shown here is derived from an EMBL/GenBank/DDBJ whole genome shotgun (WGS) entry which is preliminary data.</text>
</comment>
<dbReference type="EMBL" id="JAQFWP010000001">
    <property type="protein sequence ID" value="MDA2802972.1"/>
    <property type="molecule type" value="Genomic_DNA"/>
</dbReference>
<reference evidence="2" key="1">
    <citation type="submission" date="2023-01" db="EMBL/GenBank/DDBJ databases">
        <title>Draft genome sequence of Nocardiopsis sp. LSu2-4 isolated from halophytes.</title>
        <authorList>
            <person name="Duangmal K."/>
            <person name="Chantavorakit T."/>
        </authorList>
    </citation>
    <scope>NUCLEOTIDE SEQUENCE</scope>
    <source>
        <strain evidence="2">LSu2-4</strain>
    </source>
</reference>
<dbReference type="RefSeq" id="WP_270674908.1">
    <property type="nucleotide sequence ID" value="NZ_JAQFWP010000001.1"/>
</dbReference>
<name>A0ABT4TE29_9ACTN</name>
<dbReference type="Proteomes" id="UP001165685">
    <property type="component" value="Unassembled WGS sequence"/>
</dbReference>
<protein>
    <submittedName>
        <fullName evidence="2">Uncharacterized protein</fullName>
    </submittedName>
</protein>
<keyword evidence="3" id="KW-1185">Reference proteome</keyword>
<evidence type="ECO:0000313" key="3">
    <source>
        <dbReference type="Proteomes" id="UP001165685"/>
    </source>
</evidence>
<sequence>MAYDLKAVVADTGLLAAAAAELPSARIAPLRRGLALIPMTRTLLTALGEESDPPLPGFWTLTAGLERLLTEWSEGGAVAFLESEYFGGTGEENAAVWRAGGLALGPLHLWEGEEVPDEGTPVRRALRELGVTADAERDEFTVAGLDAHRGIEGRAAPDAADPPHSPGSANTPAV</sequence>
<feature type="region of interest" description="Disordered" evidence="1">
    <location>
        <begin position="144"/>
        <end position="174"/>
    </location>
</feature>
<evidence type="ECO:0000256" key="1">
    <source>
        <dbReference type="SAM" id="MobiDB-lite"/>
    </source>
</evidence>
<gene>
    <name evidence="2" type="ORF">O4U47_00485</name>
</gene>
<organism evidence="2 3">
    <name type="scientific">Nocardiopsis suaedae</name>
    <dbReference type="NCBI Taxonomy" id="3018444"/>
    <lineage>
        <taxon>Bacteria</taxon>
        <taxon>Bacillati</taxon>
        <taxon>Actinomycetota</taxon>
        <taxon>Actinomycetes</taxon>
        <taxon>Streptosporangiales</taxon>
        <taxon>Nocardiopsidaceae</taxon>
        <taxon>Nocardiopsis</taxon>
    </lineage>
</organism>
<proteinExistence type="predicted"/>
<evidence type="ECO:0000313" key="2">
    <source>
        <dbReference type="EMBL" id="MDA2802972.1"/>
    </source>
</evidence>
<accession>A0ABT4TE29</accession>